<evidence type="ECO:0000313" key="2">
    <source>
        <dbReference type="Proteomes" id="UP000789920"/>
    </source>
</evidence>
<feature type="non-terminal residue" evidence="1">
    <location>
        <position position="1"/>
    </location>
</feature>
<dbReference type="Proteomes" id="UP000789920">
    <property type="component" value="Unassembled WGS sequence"/>
</dbReference>
<organism evidence="1 2">
    <name type="scientific">Racocetra persica</name>
    <dbReference type="NCBI Taxonomy" id="160502"/>
    <lineage>
        <taxon>Eukaryota</taxon>
        <taxon>Fungi</taxon>
        <taxon>Fungi incertae sedis</taxon>
        <taxon>Mucoromycota</taxon>
        <taxon>Glomeromycotina</taxon>
        <taxon>Glomeromycetes</taxon>
        <taxon>Diversisporales</taxon>
        <taxon>Gigasporaceae</taxon>
        <taxon>Racocetra</taxon>
    </lineage>
</organism>
<sequence length="253" mass="28168">KLEHLSLRNNPELSPQSLKFLTSLTELKELNMSDCPLEGSLKVFVNLSKLEGLAISNTNINEGLEYLPESCKRKNKQNSIALNVPLERLYVVRGSRAATVAGGVLTLAGQPVIGGIMSSAFPFVDVVTIAVGEKGEVNEAIRGLDNVTQAFLVEYDKDENKMIDANELKEKKEELARDLDKGEESQLKKIVEAIHDLKREVIGYYKRNEKETGEIENQLEAQLTKAEEKNNGKNDKIIISQTSSQKIKQDLQD</sequence>
<gene>
    <name evidence="1" type="ORF">RPERSI_LOCUS13049</name>
</gene>
<comment type="caution">
    <text evidence="1">The sequence shown here is derived from an EMBL/GenBank/DDBJ whole genome shotgun (WGS) entry which is preliminary data.</text>
</comment>
<accession>A0ACA9QA24</accession>
<proteinExistence type="predicted"/>
<keyword evidence="2" id="KW-1185">Reference proteome</keyword>
<dbReference type="EMBL" id="CAJVQC010028547">
    <property type="protein sequence ID" value="CAG8739979.1"/>
    <property type="molecule type" value="Genomic_DNA"/>
</dbReference>
<reference evidence="1" key="1">
    <citation type="submission" date="2021-06" db="EMBL/GenBank/DDBJ databases">
        <authorList>
            <person name="Kallberg Y."/>
            <person name="Tangrot J."/>
            <person name="Rosling A."/>
        </authorList>
    </citation>
    <scope>NUCLEOTIDE SEQUENCE</scope>
    <source>
        <strain evidence="1">MA461A</strain>
    </source>
</reference>
<name>A0ACA9QA24_9GLOM</name>
<protein>
    <submittedName>
        <fullName evidence="1">16938_t:CDS:1</fullName>
    </submittedName>
</protein>
<evidence type="ECO:0000313" key="1">
    <source>
        <dbReference type="EMBL" id="CAG8739979.1"/>
    </source>
</evidence>